<dbReference type="Pfam" id="PF02080">
    <property type="entry name" value="TrkA_C"/>
    <property type="match status" value="2"/>
</dbReference>
<dbReference type="PANTHER" id="PTHR43652">
    <property type="entry name" value="BASIC AMINO ACID ANTIPORTER YFCC-RELATED"/>
    <property type="match status" value="1"/>
</dbReference>
<feature type="transmembrane region" description="Helical" evidence="7">
    <location>
        <begin position="164"/>
        <end position="185"/>
    </location>
</feature>
<dbReference type="Pfam" id="PF03600">
    <property type="entry name" value="CitMHS"/>
    <property type="match status" value="1"/>
</dbReference>
<dbReference type="PROSITE" id="PS51202">
    <property type="entry name" value="RCK_C"/>
    <property type="match status" value="2"/>
</dbReference>
<dbReference type="GO" id="GO:0008324">
    <property type="term" value="F:monoatomic cation transmembrane transporter activity"/>
    <property type="evidence" value="ECO:0007669"/>
    <property type="project" value="InterPro"/>
</dbReference>
<feature type="transmembrane region" description="Helical" evidence="7">
    <location>
        <begin position="70"/>
        <end position="89"/>
    </location>
</feature>
<dbReference type="InterPro" id="IPR006037">
    <property type="entry name" value="RCK_C"/>
</dbReference>
<evidence type="ECO:0000259" key="8">
    <source>
        <dbReference type="PROSITE" id="PS51202"/>
    </source>
</evidence>
<dbReference type="GO" id="GO:0005886">
    <property type="term" value="C:plasma membrane"/>
    <property type="evidence" value="ECO:0007669"/>
    <property type="project" value="TreeGrafter"/>
</dbReference>
<feature type="transmembrane region" description="Helical" evidence="7">
    <location>
        <begin position="604"/>
        <end position="623"/>
    </location>
</feature>
<feature type="domain" description="RCK C-terminal" evidence="8">
    <location>
        <begin position="332"/>
        <end position="420"/>
    </location>
</feature>
<feature type="transmembrane region" description="Helical" evidence="7">
    <location>
        <begin position="569"/>
        <end position="592"/>
    </location>
</feature>
<keyword evidence="3 7" id="KW-0812">Transmembrane</keyword>
<comment type="subcellular location">
    <subcellularLocation>
        <location evidence="1">Membrane</location>
        <topology evidence="1">Multi-pass membrane protein</topology>
    </subcellularLocation>
</comment>
<dbReference type="GO" id="GO:0006813">
    <property type="term" value="P:potassium ion transport"/>
    <property type="evidence" value="ECO:0007669"/>
    <property type="project" value="InterPro"/>
</dbReference>
<accession>A0A1D8RAI1</accession>
<evidence type="ECO:0000256" key="5">
    <source>
        <dbReference type="ARBA" id="ARBA00022989"/>
    </source>
</evidence>
<dbReference type="InterPro" id="IPR036721">
    <property type="entry name" value="RCK_C_sf"/>
</dbReference>
<dbReference type="SUPFAM" id="SSF116726">
    <property type="entry name" value="TrkA C-terminal domain-like"/>
    <property type="match status" value="2"/>
</dbReference>
<feature type="transmembrane region" description="Helical" evidence="7">
    <location>
        <begin position="135"/>
        <end position="152"/>
    </location>
</feature>
<evidence type="ECO:0000256" key="4">
    <source>
        <dbReference type="ARBA" id="ARBA00022737"/>
    </source>
</evidence>
<dbReference type="EMBL" id="KU821766">
    <property type="protein sequence ID" value="AOW69293.1"/>
    <property type="molecule type" value="mRNA"/>
</dbReference>
<evidence type="ECO:0000313" key="9">
    <source>
        <dbReference type="EMBL" id="AOW69293.1"/>
    </source>
</evidence>
<keyword evidence="5 7" id="KW-1133">Transmembrane helix</keyword>
<feature type="non-terminal residue" evidence="9">
    <location>
        <position position="717"/>
    </location>
</feature>
<keyword evidence="2" id="KW-0813">Transport</keyword>
<reference evidence="9" key="1">
    <citation type="journal article" date="2016" name="Mol. Biol. Evol.">
        <title>The Evolution of Silicon Transport in Eukaryotes.</title>
        <authorList>
            <person name="Marron A.O."/>
            <person name="Ratcliffe S."/>
            <person name="Wheeler G.L."/>
            <person name="Goldstein R.E."/>
            <person name="King N."/>
            <person name="Not F."/>
            <person name="de Vargas C."/>
            <person name="Richter D.J."/>
        </authorList>
    </citation>
    <scope>NUCLEOTIDE SEQUENCE</scope>
    <source>
        <strain evidence="9">ATCC 50073</strain>
    </source>
</reference>
<name>A0A1D8RAI1_9EUKA</name>
<sequence>MVECLSNGTLVVENMEGSGEAWQIGVTMTCVLGMLVAMATEFAAADMLMMGTVVLMHALSIISLREAVQGFSNTGMLTVAVLLIVAEAVKKTGAINPIKRLLGSKGSGVQPLPVVLARFMLPVTVLSAFMNNTPVVAMMIPVIVGFSNVNSLKPSKLLIPLSYSSIFGGTCTLMGTSTNLVVFGLAKARDPDFDMSLFEIGIVGLPVALAGLVFIVLFGPRYLPDRESHFVEAVQGITEYVVTLVVREPETMPGGNPLVGATVAEIDLCNVPGVSLVKIERKVSSHLGASTIPHPNPDRVLRAGDQLFFAGNVHRMLDVTKEIDAGLEFVFGPANTLQGTDYTLLEVTVGKQSKLAGKTLRQLKFRQAYNASVLAVYRHSDVKRKHDLQPVGTFEIRRGDGMLLLATPDFKVTFGSKNVTDFASITELTGTPPKSRKAMIATAMCVGMICASVAGVHLLTAAFVTTVLLINAKCLTTNDVYGALNLPVLVVIAAAFGISHAMVNSGSAALIARGLVAASAPSGLVGLQVVIYVVTVIFSAMVTNNAAVTIMFPIAYNAAEAVGADFRPFMYLLMMGASASFMTPTGYQTNLMVYGPGGYRFSDFLKFGGLLQIWVGCVTIGVMQTLEFWWLWTLAFAGIFCGIMLLFVQQCVSERRAVIRLAERERSNSVLSPNRLHSTMSDLHDNLRDLNMRRGQRYTFVPDLGLVPIDDDDDDDV</sequence>
<feature type="transmembrane region" description="Helical" evidence="7">
    <location>
        <begin position="629"/>
        <end position="648"/>
    </location>
</feature>
<feature type="transmembrane region" description="Helical" evidence="7">
    <location>
        <begin position="21"/>
        <end position="40"/>
    </location>
</feature>
<feature type="domain" description="RCK C-terminal" evidence="8">
    <location>
        <begin position="234"/>
        <end position="325"/>
    </location>
</feature>
<dbReference type="InterPro" id="IPR004680">
    <property type="entry name" value="Cit_transptr-like_dom"/>
</dbReference>
<evidence type="ECO:0000256" key="6">
    <source>
        <dbReference type="ARBA" id="ARBA00023136"/>
    </source>
</evidence>
<proteinExistence type="evidence at transcript level"/>
<evidence type="ECO:0000256" key="2">
    <source>
        <dbReference type="ARBA" id="ARBA00022448"/>
    </source>
</evidence>
<keyword evidence="6 7" id="KW-0472">Membrane</keyword>
<dbReference type="PANTHER" id="PTHR43652:SF2">
    <property type="entry name" value="BASIC AMINO ACID ANTIPORTER YFCC-RELATED"/>
    <property type="match status" value="1"/>
</dbReference>
<protein>
    <submittedName>
        <fullName evidence="9">Pink-eyed dilution-like 3</fullName>
    </submittedName>
</protein>
<organism evidence="9">
    <name type="scientific">Helgoeca nana</name>
    <dbReference type="NCBI Taxonomy" id="530540"/>
    <lineage>
        <taxon>Eukaryota</taxon>
        <taxon>Choanoflagellata</taxon>
        <taxon>Acanthoecida</taxon>
        <taxon>Acanthoecidae</taxon>
        <taxon>Helgoeca</taxon>
    </lineage>
</organism>
<feature type="transmembrane region" description="Helical" evidence="7">
    <location>
        <begin position="482"/>
        <end position="503"/>
    </location>
</feature>
<dbReference type="Gene3D" id="3.30.70.1450">
    <property type="entry name" value="Regulator of K+ conductance, C-terminal domain"/>
    <property type="match status" value="2"/>
</dbReference>
<keyword evidence="4" id="KW-0677">Repeat</keyword>
<evidence type="ECO:0000256" key="7">
    <source>
        <dbReference type="SAM" id="Phobius"/>
    </source>
</evidence>
<dbReference type="InterPro" id="IPR051679">
    <property type="entry name" value="DASS-Related_Transporters"/>
</dbReference>
<dbReference type="AlphaFoldDB" id="A0A1D8RAI1"/>
<feature type="transmembrane region" description="Helical" evidence="7">
    <location>
        <begin position="515"/>
        <end position="542"/>
    </location>
</feature>
<feature type="transmembrane region" description="Helical" evidence="7">
    <location>
        <begin position="197"/>
        <end position="218"/>
    </location>
</feature>
<evidence type="ECO:0000256" key="1">
    <source>
        <dbReference type="ARBA" id="ARBA00004141"/>
    </source>
</evidence>
<feature type="transmembrane region" description="Helical" evidence="7">
    <location>
        <begin position="443"/>
        <end position="470"/>
    </location>
</feature>
<evidence type="ECO:0000256" key="3">
    <source>
        <dbReference type="ARBA" id="ARBA00022692"/>
    </source>
</evidence>